<evidence type="ECO:0000256" key="1">
    <source>
        <dbReference type="SAM" id="MobiDB-lite"/>
    </source>
</evidence>
<organism evidence="2 3">
    <name type="scientific">Tetrapyrgos nigripes</name>
    <dbReference type="NCBI Taxonomy" id="182062"/>
    <lineage>
        <taxon>Eukaryota</taxon>
        <taxon>Fungi</taxon>
        <taxon>Dikarya</taxon>
        <taxon>Basidiomycota</taxon>
        <taxon>Agaricomycotina</taxon>
        <taxon>Agaricomycetes</taxon>
        <taxon>Agaricomycetidae</taxon>
        <taxon>Agaricales</taxon>
        <taxon>Marasmiineae</taxon>
        <taxon>Marasmiaceae</taxon>
        <taxon>Tetrapyrgos</taxon>
    </lineage>
</organism>
<comment type="caution">
    <text evidence="2">The sequence shown here is derived from an EMBL/GenBank/DDBJ whole genome shotgun (WGS) entry which is preliminary data.</text>
</comment>
<evidence type="ECO:0000313" key="3">
    <source>
        <dbReference type="Proteomes" id="UP000559256"/>
    </source>
</evidence>
<feature type="region of interest" description="Disordered" evidence="1">
    <location>
        <begin position="188"/>
        <end position="213"/>
    </location>
</feature>
<sequence>MKLPDFDAWVTADDVPLAEYKITMAEKKVSCWIPSEVGKVKRPLMRNFASYMYLDGQLEYARAVIIDANGTSEIYNLSGLLVSETSERPFVFQSAESTDDDAYLAHEANLGEIKVIIKEVIIGAAIPVPKPTFVPQAKIHERLGAVETIPIQDYFALEVVRDIGTYVFRYRPIDFLRANGVVPPLPLHSETKKSASPDGPLDIPEASDGEDHEEKIAALEEKNCKEDQTGAQRCHHPISICSATSTSFGSNYKRLCSGCPSYISPPRDVQAMPFEAIIPSSGPIVNVPIAEFAEQFKNDVDEEIITKLVGSGYKKIRTLRRLTTEKLQRMGLSDGQVDTLLDAVGDFVEGYDDINYHVE</sequence>
<gene>
    <name evidence="2" type="ORF">D9758_018299</name>
</gene>
<evidence type="ECO:0000313" key="2">
    <source>
        <dbReference type="EMBL" id="KAF5314231.1"/>
    </source>
</evidence>
<dbReference type="AlphaFoldDB" id="A0A8H5EVV8"/>
<protein>
    <submittedName>
        <fullName evidence="2">Uncharacterized protein</fullName>
    </submittedName>
</protein>
<reference evidence="2 3" key="1">
    <citation type="journal article" date="2020" name="ISME J.">
        <title>Uncovering the hidden diversity of litter-decomposition mechanisms in mushroom-forming fungi.</title>
        <authorList>
            <person name="Floudas D."/>
            <person name="Bentzer J."/>
            <person name="Ahren D."/>
            <person name="Johansson T."/>
            <person name="Persson P."/>
            <person name="Tunlid A."/>
        </authorList>
    </citation>
    <scope>NUCLEOTIDE SEQUENCE [LARGE SCALE GENOMIC DNA]</scope>
    <source>
        <strain evidence="2 3">CBS 291.85</strain>
    </source>
</reference>
<dbReference type="EMBL" id="JAACJM010000507">
    <property type="protein sequence ID" value="KAF5314231.1"/>
    <property type="molecule type" value="Genomic_DNA"/>
</dbReference>
<keyword evidence="3" id="KW-1185">Reference proteome</keyword>
<dbReference type="OrthoDB" id="3364132at2759"/>
<proteinExistence type="predicted"/>
<dbReference type="Proteomes" id="UP000559256">
    <property type="component" value="Unassembled WGS sequence"/>
</dbReference>
<accession>A0A8H5EVV8</accession>
<name>A0A8H5EVV8_9AGAR</name>